<dbReference type="InterPro" id="IPR019760">
    <property type="entry name" value="DNA-dir_DNA_pol_A_CS"/>
</dbReference>
<sequence length="496" mass="56247">MIAAQIIDENRMGYSLNAVAKDYLGEKKNENLLYEAAKEWGIDPKGEMYKLPAQFVGPYAEQDADLTLRLWHRLEPEIYKQDLVSVFSLETNILPALIEMKWKGVRVDLNRASQIKEELLKEEEQLLLNIKNISGVSVDVWAARSVAKAFDAMGIPYDRTEKAKEPKFDKNFLATHTSELAKLVVQAREINKARTTFIDTIMKHQKNGRIHAEIHQMKSDVGGTVTGRFSMSNPNLQQIPARNEKIGPLIRSLFIPEEGAKWGCFDYNQQEPRLVAHYAAITRNGLEGADKVIEGYNNDLDFHGTVAEMANIDRKVAKTINLGLFYGMGKGKLKSQLGLNDEQADELFKTYHSRVPFVKQLTDQASKSAQENGFVRTLLGRKCRFDLWEPASFGIHKPLPRDEAIKEHGKNIRRAFTYKALNRLIQGSAADMTKKAILDLYKEGIVPHIQVHDELDCSFESEIKAKKIEKLMSECVDLQVPIKVDCEIGDNWGEIK</sequence>
<feature type="non-terminal residue" evidence="10">
    <location>
        <position position="1"/>
    </location>
</feature>
<reference evidence="10" key="1">
    <citation type="journal article" date="2017" name="ISME J.">
        <title>Novel chaperonins are prevalent in the virioplankton and demonstrate links to viral biology and ecology.</title>
        <authorList>
            <person name="Marine R.L."/>
            <person name="Nasko D.J."/>
            <person name="Wray J."/>
            <person name="Polson S.W."/>
            <person name="Wommack K.E."/>
        </authorList>
    </citation>
    <scope>NUCLEOTIDE SEQUENCE</scope>
</reference>
<dbReference type="InterPro" id="IPR001098">
    <property type="entry name" value="DNA-dir_DNA_pol_A_palm_dom"/>
</dbReference>
<dbReference type="SUPFAM" id="SSF53098">
    <property type="entry name" value="Ribonuclease H-like"/>
    <property type="match status" value="1"/>
</dbReference>
<organism evidence="10">
    <name type="scientific">uncultured virus</name>
    <dbReference type="NCBI Taxonomy" id="340016"/>
    <lineage>
        <taxon>Viruses</taxon>
        <taxon>environmental samples</taxon>
    </lineage>
</organism>
<keyword evidence="5" id="KW-0235">DNA replication</keyword>
<evidence type="ECO:0000256" key="7">
    <source>
        <dbReference type="ARBA" id="ARBA00023125"/>
    </source>
</evidence>
<dbReference type="InterPro" id="IPR012337">
    <property type="entry name" value="RNaseH-like_sf"/>
</dbReference>
<keyword evidence="7" id="KW-0238">DNA-binding</keyword>
<keyword evidence="3" id="KW-0808">Transferase</keyword>
<evidence type="ECO:0000256" key="8">
    <source>
        <dbReference type="ARBA" id="ARBA00049244"/>
    </source>
</evidence>
<evidence type="ECO:0000259" key="9">
    <source>
        <dbReference type="SMART" id="SM00482"/>
    </source>
</evidence>
<accession>A0A240F7F3</accession>
<dbReference type="GO" id="GO:0006261">
    <property type="term" value="P:DNA-templated DNA replication"/>
    <property type="evidence" value="ECO:0007669"/>
    <property type="project" value="InterPro"/>
</dbReference>
<dbReference type="Gene3D" id="3.30.420.10">
    <property type="entry name" value="Ribonuclease H-like superfamily/Ribonuclease H"/>
    <property type="match status" value="1"/>
</dbReference>
<dbReference type="InterPro" id="IPR043502">
    <property type="entry name" value="DNA/RNA_pol_sf"/>
</dbReference>
<dbReference type="PANTHER" id="PTHR10133:SF27">
    <property type="entry name" value="DNA POLYMERASE NU"/>
    <property type="match status" value="1"/>
</dbReference>
<dbReference type="EMBL" id="KU595563">
    <property type="protein sequence ID" value="AQM32729.1"/>
    <property type="molecule type" value="Genomic_DNA"/>
</dbReference>
<dbReference type="InterPro" id="IPR036397">
    <property type="entry name" value="RNaseH_sf"/>
</dbReference>
<dbReference type="EC" id="2.7.7.7" evidence="2"/>
<evidence type="ECO:0000256" key="4">
    <source>
        <dbReference type="ARBA" id="ARBA00022695"/>
    </source>
</evidence>
<evidence type="ECO:0000256" key="3">
    <source>
        <dbReference type="ARBA" id="ARBA00022679"/>
    </source>
</evidence>
<dbReference type="Gene3D" id="1.20.1060.10">
    <property type="entry name" value="Taq DNA Polymerase, Chain T, domain 4"/>
    <property type="match status" value="1"/>
</dbReference>
<dbReference type="Pfam" id="PF00476">
    <property type="entry name" value="DNA_pol_A"/>
    <property type="match status" value="1"/>
</dbReference>
<evidence type="ECO:0000256" key="1">
    <source>
        <dbReference type="ARBA" id="ARBA00007705"/>
    </source>
</evidence>
<protein>
    <recommendedName>
        <fullName evidence="2">DNA-directed DNA polymerase</fullName>
        <ecNumber evidence="2">2.7.7.7</ecNumber>
    </recommendedName>
</protein>
<dbReference type="Gene3D" id="1.10.150.20">
    <property type="entry name" value="5' to 3' exonuclease, C-terminal subdomain"/>
    <property type="match status" value="1"/>
</dbReference>
<name>A0A240F7F3_9VIRU</name>
<gene>
    <name evidence="10" type="primary">POLA</name>
</gene>
<dbReference type="Gene3D" id="3.30.70.370">
    <property type="match status" value="1"/>
</dbReference>
<dbReference type="GO" id="GO:0003677">
    <property type="term" value="F:DNA binding"/>
    <property type="evidence" value="ECO:0007669"/>
    <property type="project" value="UniProtKB-KW"/>
</dbReference>
<comment type="catalytic activity">
    <reaction evidence="8">
        <text>DNA(n) + a 2'-deoxyribonucleoside 5'-triphosphate = DNA(n+1) + diphosphate</text>
        <dbReference type="Rhea" id="RHEA:22508"/>
        <dbReference type="Rhea" id="RHEA-COMP:17339"/>
        <dbReference type="Rhea" id="RHEA-COMP:17340"/>
        <dbReference type="ChEBI" id="CHEBI:33019"/>
        <dbReference type="ChEBI" id="CHEBI:61560"/>
        <dbReference type="ChEBI" id="CHEBI:173112"/>
        <dbReference type="EC" id="2.7.7.7"/>
    </reaction>
</comment>
<dbReference type="PROSITE" id="PS00447">
    <property type="entry name" value="DNA_POLYMERASE_A"/>
    <property type="match status" value="1"/>
</dbReference>
<evidence type="ECO:0000256" key="2">
    <source>
        <dbReference type="ARBA" id="ARBA00012417"/>
    </source>
</evidence>
<dbReference type="PANTHER" id="PTHR10133">
    <property type="entry name" value="DNA POLYMERASE I"/>
    <property type="match status" value="1"/>
</dbReference>
<comment type="similarity">
    <text evidence="1">Belongs to the DNA polymerase type-A family.</text>
</comment>
<keyword evidence="4" id="KW-0548">Nucleotidyltransferase</keyword>
<dbReference type="SMART" id="SM00482">
    <property type="entry name" value="POLAc"/>
    <property type="match status" value="1"/>
</dbReference>
<evidence type="ECO:0000313" key="10">
    <source>
        <dbReference type="EMBL" id="AQM32729.1"/>
    </source>
</evidence>
<dbReference type="GO" id="GO:0006302">
    <property type="term" value="P:double-strand break repair"/>
    <property type="evidence" value="ECO:0007669"/>
    <property type="project" value="TreeGrafter"/>
</dbReference>
<evidence type="ECO:0000256" key="6">
    <source>
        <dbReference type="ARBA" id="ARBA00022932"/>
    </source>
</evidence>
<dbReference type="SUPFAM" id="SSF56672">
    <property type="entry name" value="DNA/RNA polymerases"/>
    <property type="match status" value="1"/>
</dbReference>
<proteinExistence type="inferred from homology"/>
<dbReference type="GO" id="GO:0003887">
    <property type="term" value="F:DNA-directed DNA polymerase activity"/>
    <property type="evidence" value="ECO:0007669"/>
    <property type="project" value="UniProtKB-KW"/>
</dbReference>
<keyword evidence="6" id="KW-0239">DNA-directed DNA polymerase</keyword>
<feature type="domain" description="DNA-directed DNA polymerase family A palm" evidence="9">
    <location>
        <begin position="247"/>
        <end position="463"/>
    </location>
</feature>
<evidence type="ECO:0000256" key="5">
    <source>
        <dbReference type="ARBA" id="ARBA00022705"/>
    </source>
</evidence>
<dbReference type="InterPro" id="IPR002298">
    <property type="entry name" value="DNA_polymerase_A"/>
</dbReference>
<dbReference type="PRINTS" id="PR00868">
    <property type="entry name" value="DNAPOLI"/>
</dbReference>